<dbReference type="GO" id="GO:0005737">
    <property type="term" value="C:cytoplasm"/>
    <property type="evidence" value="ECO:0007669"/>
    <property type="project" value="TreeGrafter"/>
</dbReference>
<evidence type="ECO:0000256" key="11">
    <source>
        <dbReference type="ARBA" id="ARBA00022829"/>
    </source>
</evidence>
<dbReference type="Gene3D" id="1.10.510.10">
    <property type="entry name" value="Transferase(Phosphotransferase) domain 1"/>
    <property type="match status" value="1"/>
</dbReference>
<evidence type="ECO:0000256" key="10">
    <source>
        <dbReference type="ARBA" id="ARBA00022777"/>
    </source>
</evidence>
<dbReference type="CDD" id="cd11712">
    <property type="entry name" value="GINS_A_psf2"/>
    <property type="match status" value="1"/>
</dbReference>
<dbReference type="Gene3D" id="1.20.58.1020">
    <property type="match status" value="1"/>
</dbReference>
<comment type="caution">
    <text evidence="18">The sequence shown here is derived from an EMBL/GenBank/DDBJ whole genome shotgun (WGS) entry which is preliminary data.</text>
</comment>
<evidence type="ECO:0000256" key="1">
    <source>
        <dbReference type="ARBA" id="ARBA00004123"/>
    </source>
</evidence>
<evidence type="ECO:0000259" key="17">
    <source>
        <dbReference type="SMART" id="SM01331"/>
    </source>
</evidence>
<feature type="region of interest" description="Disordered" evidence="16">
    <location>
        <begin position="157"/>
        <end position="218"/>
    </location>
</feature>
<feature type="region of interest" description="Disordered" evidence="16">
    <location>
        <begin position="412"/>
        <end position="447"/>
    </location>
</feature>
<keyword evidence="8" id="KW-0235">DNA replication</keyword>
<gene>
    <name evidence="18" type="ORF">PNOK_0378700</name>
</gene>
<protein>
    <recommendedName>
        <fullName evidence="5">DNA replication complex GINS protein PSF2</fullName>
        <ecNumber evidence="3">2.7.11.1</ecNumber>
    </recommendedName>
    <alternativeName>
        <fullName evidence="4">DNA replication complex GINS protein psf2</fullName>
    </alternativeName>
</protein>
<evidence type="ECO:0000256" key="15">
    <source>
        <dbReference type="ARBA" id="ARBA00048679"/>
    </source>
</evidence>
<dbReference type="EC" id="2.7.11.1" evidence="3"/>
<feature type="compositionally biased region" description="Low complexity" evidence="16">
    <location>
        <begin position="420"/>
        <end position="432"/>
    </location>
</feature>
<evidence type="ECO:0000256" key="5">
    <source>
        <dbReference type="ARBA" id="ARBA00015139"/>
    </source>
</evidence>
<feature type="region of interest" description="Disordered" evidence="16">
    <location>
        <begin position="20"/>
        <end position="87"/>
    </location>
</feature>
<keyword evidence="12" id="KW-0067">ATP-binding</keyword>
<comment type="subcellular location">
    <subcellularLocation>
        <location evidence="1">Nucleus</location>
    </subcellularLocation>
</comment>
<dbReference type="PANTHER" id="PTHR24419">
    <property type="entry name" value="INTERLEUKIN-1 RECEPTOR-ASSOCIATED KINASE"/>
    <property type="match status" value="1"/>
</dbReference>
<feature type="region of interest" description="Disordered" evidence="16">
    <location>
        <begin position="231"/>
        <end position="328"/>
    </location>
</feature>
<dbReference type="GO" id="GO:0000278">
    <property type="term" value="P:mitotic cell cycle"/>
    <property type="evidence" value="ECO:0007669"/>
    <property type="project" value="TreeGrafter"/>
</dbReference>
<organism evidence="18 19">
    <name type="scientific">Pyrrhoderma noxium</name>
    <dbReference type="NCBI Taxonomy" id="2282107"/>
    <lineage>
        <taxon>Eukaryota</taxon>
        <taxon>Fungi</taxon>
        <taxon>Dikarya</taxon>
        <taxon>Basidiomycota</taxon>
        <taxon>Agaricomycotina</taxon>
        <taxon>Agaricomycetes</taxon>
        <taxon>Hymenochaetales</taxon>
        <taxon>Hymenochaetaceae</taxon>
        <taxon>Pyrrhoderma</taxon>
    </lineage>
</organism>
<dbReference type="OrthoDB" id="5327538at2759"/>
<evidence type="ECO:0000256" key="2">
    <source>
        <dbReference type="ARBA" id="ARBA00010565"/>
    </source>
</evidence>
<evidence type="ECO:0000313" key="18">
    <source>
        <dbReference type="EMBL" id="PAV21160.1"/>
    </source>
</evidence>
<dbReference type="STRING" id="2282107.A0A286UNL9"/>
<comment type="catalytic activity">
    <reaction evidence="14">
        <text>L-threonyl-[protein] + ATP = O-phospho-L-threonyl-[protein] + ADP + H(+)</text>
        <dbReference type="Rhea" id="RHEA:46608"/>
        <dbReference type="Rhea" id="RHEA-COMP:11060"/>
        <dbReference type="Rhea" id="RHEA-COMP:11605"/>
        <dbReference type="ChEBI" id="CHEBI:15378"/>
        <dbReference type="ChEBI" id="CHEBI:30013"/>
        <dbReference type="ChEBI" id="CHEBI:30616"/>
        <dbReference type="ChEBI" id="CHEBI:61977"/>
        <dbReference type="ChEBI" id="CHEBI:456216"/>
        <dbReference type="EC" id="2.7.11.1"/>
    </reaction>
</comment>
<dbReference type="FunFam" id="1.20.58.1020:FF:000001">
    <property type="entry name" value="DNA replication complex GINS protein PSF2"/>
    <property type="match status" value="1"/>
</dbReference>
<evidence type="ECO:0000256" key="3">
    <source>
        <dbReference type="ARBA" id="ARBA00012513"/>
    </source>
</evidence>
<dbReference type="GO" id="GO:0006260">
    <property type="term" value="P:DNA replication"/>
    <property type="evidence" value="ECO:0007669"/>
    <property type="project" value="UniProtKB-KW"/>
</dbReference>
<sequence>MYQTKKLTAYGRRAQRVVPDRVNTHFANTTTSRGAEEDFASSLSSSEEEGRYKDKQTLKIKATTKRNTTSKPAEHRKPSTNFSKSTPLRKPLATFQTNIPRTPVKLVTNTKPIKKYGKLEHSKLLSSPYVDVDITVIDEQGHQISQEHRVTRKDISANNHNKPLSNTSEKSKVYPIKKPNRARRTTTILTHTPTDSDYVNDDDDYIPQRSSKNKRENIITRIASDARITKNSTKLDSELPSKSRKKDQHTHKSESSTSHAGTAEKEKKKANQRLSCDITQDVKNRGTNTSASKPQKREKVLEVVIPKVSSSRVRPTPGSKKTKDSITKDVWSSKDIIKTTTSAHQPADLNPHHPQPRKDTPIETGSKSTTTSSTKHGHSKTTLSEIFSLNDEDISMDEELILALKVADMELGSVPDSRGSRSSKGKSSTTSSQVNKNQNLKSQKITPRTHVPSFLRPLLSECGQLNPFDFTSFIETIPADPIINFSDRSGFSESSSRNKTENSFQKIAEASYSEVFGIGNVVLKVVPLFDEDNDVSATWTADWESPSVSEAIDVLREIQVTRAMGELCKGFIKLLKAYVVQGPYPKSLLRLWDSYERKKGSLNVRPDHFSSLQTYAIIILPNGGPDLESFSFSSAASNSGSGWTQACSIFWQVAKSVSRAEELVHFEHRDLHWGQILVHYSSKLSRLHGLKMGEKVYMDDLSHGVQSTIIDLGLARIDPEGQGDDTAFWTPFTDDIFEGEGDYQYDIYRMMREGNNNKWESFKPITNVMWLHYLVDKLMHQKQLKVPSRPRGRPSRMSLAPGKAESGADQAELRAYECLVEIERFLGTVIAPFARSVGSNPKRKAKSDKNDLTSTINIKEMKSATDVVELLHSGLELARKMALPNQLRHTMLPTELEFVALEEVVTIVPSVKMDKIRFISGIYGPFIGGRPTKVPLWLAVNLKLKRKCDIVPPDWLSVEFLQDKLSVETDERLKDGFARFPFRYAEIAKVLLDVASDNIEEPEKIRMLMKDIREARQSKIRNSLLQLQPTHLDLTGLCSMELNEIRPFFSQAMRTLARLRLTDVDAVDVGAEEDGIGSSAGIFA</sequence>
<dbReference type="CDD" id="cd21694">
    <property type="entry name" value="GINS_B_Psf2"/>
    <property type="match status" value="1"/>
</dbReference>
<feature type="region of interest" description="Disordered" evidence="16">
    <location>
        <begin position="341"/>
        <end position="380"/>
    </location>
</feature>
<dbReference type="InterPro" id="IPR056784">
    <property type="entry name" value="PSF2_N"/>
</dbReference>
<accession>A0A286UNL9</accession>
<dbReference type="GO" id="GO:0072354">
    <property type="term" value="F:histone H3T3 kinase activity"/>
    <property type="evidence" value="ECO:0007669"/>
    <property type="project" value="TreeGrafter"/>
</dbReference>
<evidence type="ECO:0000256" key="6">
    <source>
        <dbReference type="ARBA" id="ARBA00022527"/>
    </source>
</evidence>
<dbReference type="Pfam" id="PF05916">
    <property type="entry name" value="Sld5"/>
    <property type="match status" value="1"/>
</dbReference>
<dbReference type="EMBL" id="NBII01000003">
    <property type="protein sequence ID" value="PAV21160.1"/>
    <property type="molecule type" value="Genomic_DNA"/>
</dbReference>
<feature type="domain" description="Serine/threonine-protein kinase haspin C-terminal" evidence="17">
    <location>
        <begin position="734"/>
        <end position="814"/>
    </location>
</feature>
<dbReference type="Pfam" id="PF12330">
    <property type="entry name" value="Haspin_kinase"/>
    <property type="match status" value="1"/>
</dbReference>
<dbReference type="InterPro" id="IPR021151">
    <property type="entry name" value="GINS_A"/>
</dbReference>
<dbReference type="InterPro" id="IPR024604">
    <property type="entry name" value="GSG2_C"/>
</dbReference>
<keyword evidence="10 18" id="KW-0418">Kinase</keyword>
<comment type="similarity">
    <text evidence="2">Belongs to the GINS2/PSF2 family.</text>
</comment>
<comment type="catalytic activity">
    <reaction evidence="15">
        <text>L-seryl-[protein] + ATP = O-phospho-L-seryl-[protein] + ADP + H(+)</text>
        <dbReference type="Rhea" id="RHEA:17989"/>
        <dbReference type="Rhea" id="RHEA-COMP:9863"/>
        <dbReference type="Rhea" id="RHEA-COMP:11604"/>
        <dbReference type="ChEBI" id="CHEBI:15378"/>
        <dbReference type="ChEBI" id="CHEBI:29999"/>
        <dbReference type="ChEBI" id="CHEBI:30616"/>
        <dbReference type="ChEBI" id="CHEBI:83421"/>
        <dbReference type="ChEBI" id="CHEBI:456216"/>
        <dbReference type="EC" id="2.7.11.1"/>
    </reaction>
</comment>
<dbReference type="Proteomes" id="UP000217199">
    <property type="component" value="Unassembled WGS sequence"/>
</dbReference>
<evidence type="ECO:0000256" key="8">
    <source>
        <dbReference type="ARBA" id="ARBA00022705"/>
    </source>
</evidence>
<evidence type="ECO:0000256" key="7">
    <source>
        <dbReference type="ARBA" id="ARBA00022679"/>
    </source>
</evidence>
<keyword evidence="9" id="KW-0547">Nucleotide-binding</keyword>
<evidence type="ECO:0000256" key="9">
    <source>
        <dbReference type="ARBA" id="ARBA00022741"/>
    </source>
</evidence>
<dbReference type="GO" id="GO:0005524">
    <property type="term" value="F:ATP binding"/>
    <property type="evidence" value="ECO:0007669"/>
    <property type="project" value="UniProtKB-KW"/>
</dbReference>
<dbReference type="SMART" id="SM01331">
    <property type="entry name" value="DUF3635"/>
    <property type="match status" value="1"/>
</dbReference>
<feature type="region of interest" description="Disordered" evidence="16">
    <location>
        <begin position="784"/>
        <end position="806"/>
    </location>
</feature>
<dbReference type="GO" id="GO:0007059">
    <property type="term" value="P:chromosome segregation"/>
    <property type="evidence" value="ECO:0007669"/>
    <property type="project" value="UniProtKB-KW"/>
</dbReference>
<dbReference type="FunFam" id="3.40.5.50:FF:000001">
    <property type="entry name" value="DNA replication complex GINS protein PSF2"/>
    <property type="match status" value="1"/>
</dbReference>
<dbReference type="PANTHER" id="PTHR24419:SF18">
    <property type="entry name" value="SERINE_THREONINE-PROTEIN KINASE HASPIN"/>
    <property type="match status" value="1"/>
</dbReference>
<feature type="compositionally biased region" description="Low complexity" evidence="16">
    <location>
        <begin position="364"/>
        <end position="374"/>
    </location>
</feature>
<evidence type="ECO:0000256" key="13">
    <source>
        <dbReference type="ARBA" id="ARBA00023242"/>
    </source>
</evidence>
<keyword evidence="19" id="KW-1185">Reference proteome</keyword>
<dbReference type="Pfam" id="PF25005">
    <property type="entry name" value="PSF2_N"/>
    <property type="match status" value="1"/>
</dbReference>
<dbReference type="InterPro" id="IPR036224">
    <property type="entry name" value="GINS_bundle-like_dom_sf"/>
</dbReference>
<evidence type="ECO:0000256" key="14">
    <source>
        <dbReference type="ARBA" id="ARBA00047899"/>
    </source>
</evidence>
<dbReference type="Gene3D" id="3.30.200.20">
    <property type="entry name" value="Phosphorylase Kinase, domain 1"/>
    <property type="match status" value="1"/>
</dbReference>
<dbReference type="GO" id="GO:0035556">
    <property type="term" value="P:intracellular signal transduction"/>
    <property type="evidence" value="ECO:0007669"/>
    <property type="project" value="TreeGrafter"/>
</dbReference>
<keyword evidence="6" id="KW-0723">Serine/threonine-protein kinase</keyword>
<keyword evidence="7" id="KW-0808">Transferase</keyword>
<reference evidence="18 19" key="1">
    <citation type="journal article" date="2017" name="Mol. Ecol.">
        <title>Comparative and population genomic landscape of Phellinus noxius: A hypervariable fungus causing root rot in trees.</title>
        <authorList>
            <person name="Chung C.L."/>
            <person name="Lee T.J."/>
            <person name="Akiba M."/>
            <person name="Lee H.H."/>
            <person name="Kuo T.H."/>
            <person name="Liu D."/>
            <person name="Ke H.M."/>
            <person name="Yokoi T."/>
            <person name="Roa M.B."/>
            <person name="Lu M.J."/>
            <person name="Chang Y.Y."/>
            <person name="Ann P.J."/>
            <person name="Tsai J.N."/>
            <person name="Chen C.Y."/>
            <person name="Tzean S.S."/>
            <person name="Ota Y."/>
            <person name="Hattori T."/>
            <person name="Sahashi N."/>
            <person name="Liou R.F."/>
            <person name="Kikuchi T."/>
            <person name="Tsai I.J."/>
        </authorList>
    </citation>
    <scope>NUCLEOTIDE SEQUENCE [LARGE SCALE GENOMIC DNA]</scope>
    <source>
        <strain evidence="18 19">FFPRI411160</strain>
    </source>
</reference>
<evidence type="ECO:0000256" key="12">
    <source>
        <dbReference type="ARBA" id="ARBA00022840"/>
    </source>
</evidence>
<dbReference type="SUPFAM" id="SSF158573">
    <property type="entry name" value="GINS helical bundle-like"/>
    <property type="match status" value="1"/>
</dbReference>
<keyword evidence="13" id="KW-0539">Nucleus</keyword>
<keyword evidence="11" id="KW-0159">Chromosome partition</keyword>
<name>A0A286UNL9_9AGAM</name>
<feature type="compositionally biased region" description="Basic and acidic residues" evidence="16">
    <location>
        <begin position="48"/>
        <end position="57"/>
    </location>
</feature>
<feature type="compositionally biased region" description="Polar residues" evidence="16">
    <location>
        <begin position="433"/>
        <end position="446"/>
    </location>
</feature>
<proteinExistence type="inferred from homology"/>
<dbReference type="SUPFAM" id="SSF160059">
    <property type="entry name" value="PriA/YqbF domain"/>
    <property type="match status" value="1"/>
</dbReference>
<dbReference type="GO" id="GO:0000228">
    <property type="term" value="C:nuclear chromosome"/>
    <property type="evidence" value="ECO:0007669"/>
    <property type="project" value="UniProtKB-ARBA"/>
</dbReference>
<dbReference type="InParanoid" id="A0A286UNL9"/>
<dbReference type="Gene3D" id="3.40.5.50">
    <property type="match status" value="1"/>
</dbReference>
<evidence type="ECO:0000256" key="4">
    <source>
        <dbReference type="ARBA" id="ARBA00013969"/>
    </source>
</evidence>
<feature type="compositionally biased region" description="Basic residues" evidence="16">
    <location>
        <begin position="784"/>
        <end position="794"/>
    </location>
</feature>
<evidence type="ECO:0000313" key="19">
    <source>
        <dbReference type="Proteomes" id="UP000217199"/>
    </source>
</evidence>
<feature type="compositionally biased region" description="Low complexity" evidence="16">
    <location>
        <begin position="185"/>
        <end position="197"/>
    </location>
</feature>
<evidence type="ECO:0000256" key="16">
    <source>
        <dbReference type="SAM" id="MobiDB-lite"/>
    </source>
</evidence>
<feature type="compositionally biased region" description="Polar residues" evidence="16">
    <location>
        <begin position="157"/>
        <end position="168"/>
    </location>
</feature>
<dbReference type="AlphaFoldDB" id="A0A286UNL9"/>